<evidence type="ECO:0000313" key="2">
    <source>
        <dbReference type="Proteomes" id="UP000438429"/>
    </source>
</evidence>
<organism evidence="1 2">
    <name type="scientific">Scophthalmus maximus</name>
    <name type="common">Turbot</name>
    <name type="synonym">Psetta maxima</name>
    <dbReference type="NCBI Taxonomy" id="52904"/>
    <lineage>
        <taxon>Eukaryota</taxon>
        <taxon>Metazoa</taxon>
        <taxon>Chordata</taxon>
        <taxon>Craniata</taxon>
        <taxon>Vertebrata</taxon>
        <taxon>Euteleostomi</taxon>
        <taxon>Actinopterygii</taxon>
        <taxon>Neopterygii</taxon>
        <taxon>Teleostei</taxon>
        <taxon>Neoteleostei</taxon>
        <taxon>Acanthomorphata</taxon>
        <taxon>Carangaria</taxon>
        <taxon>Pleuronectiformes</taxon>
        <taxon>Pleuronectoidei</taxon>
        <taxon>Scophthalmidae</taxon>
        <taxon>Scophthalmus</taxon>
    </lineage>
</organism>
<proteinExistence type="predicted"/>
<gene>
    <name evidence="1" type="ORF">F2P81_011717</name>
</gene>
<evidence type="ECO:0000313" key="1">
    <source>
        <dbReference type="EMBL" id="KAF0036405.1"/>
    </source>
</evidence>
<sequence length="96" mass="11285">MIKGEWLTLAPWPRFHQATFRGARKDEGGCRNTKYQCLYVTPLQEPPKARARVNEHVPILAKSDLEKKSENIQKYKIQLLIVALRRYTDTFNNKKQ</sequence>
<accession>A0A6A4SUQ0</accession>
<name>A0A6A4SUQ0_SCOMX</name>
<dbReference type="AlphaFoldDB" id="A0A6A4SUQ0"/>
<comment type="caution">
    <text evidence="1">The sequence shown here is derived from an EMBL/GenBank/DDBJ whole genome shotgun (WGS) entry which is preliminary data.</text>
</comment>
<reference evidence="1 2" key="1">
    <citation type="submission" date="2019-06" db="EMBL/GenBank/DDBJ databases">
        <title>Draft genomes of female and male turbot (Scophthalmus maximus).</title>
        <authorList>
            <person name="Xu H."/>
            <person name="Xu X.-W."/>
            <person name="Shao C."/>
            <person name="Chen S."/>
        </authorList>
    </citation>
    <scope>NUCLEOTIDE SEQUENCE [LARGE SCALE GENOMIC DNA]</scope>
    <source>
        <strain evidence="1">Ysfricsl-2016a</strain>
        <tissue evidence="1">Blood</tissue>
    </source>
</reference>
<protein>
    <submittedName>
        <fullName evidence="1">Uncharacterized protein</fullName>
    </submittedName>
</protein>
<dbReference type="Proteomes" id="UP000438429">
    <property type="component" value="Unassembled WGS sequence"/>
</dbReference>
<dbReference type="EMBL" id="VEVO01000010">
    <property type="protein sequence ID" value="KAF0036405.1"/>
    <property type="molecule type" value="Genomic_DNA"/>
</dbReference>